<dbReference type="Pfam" id="PF01926">
    <property type="entry name" value="MMR_HSR1"/>
    <property type="match status" value="1"/>
</dbReference>
<dbReference type="PANTHER" id="PTHR11649">
    <property type="entry name" value="MSS1/TRME-RELATED GTP-BINDING PROTEIN"/>
    <property type="match status" value="1"/>
</dbReference>
<sequence>MADKQISEELKEQISKLERPNIAVIGGTGVGKSSLINAVFGKELAKTGAGLPVTQEFCRYPGDEYSENVPIFIYDSAGYEAEKEKEFVEGVLNFLSNKKKEGVDKQIHLVWYVINASSGRVQEFEKKIVDNINQKGIPAIIILSQCDRAKEEEIDGIKAALEKFNLSKVYDVLKVAASPLEVKGKRICDPFGLEELVNKTVELLPDMYTDALIAAQIVDLRAKRPVVWKYISIAAGTCFAAQASPVPVGTPALIAAQTGLCMSIASVYGYREVGEFLVTIGSITAFNAFLTAAIGDLIGVLLPGAGLATAGGSASYVVVFGLTCNAVFEKLAHNNLQGSNKEEIKQYLRDSFRKEFEKYSLLRISSPEALEIMKKTFLDS</sequence>
<dbReference type="RefSeq" id="WP_214436038.1">
    <property type="nucleotide sequence ID" value="NZ_CAWPUQ010000215.1"/>
</dbReference>
<evidence type="ECO:0000313" key="2">
    <source>
        <dbReference type="EMBL" id="MBH8577342.1"/>
    </source>
</evidence>
<dbReference type="SUPFAM" id="SSF52540">
    <property type="entry name" value="P-loop containing nucleoside triphosphate hydrolases"/>
    <property type="match status" value="1"/>
</dbReference>
<dbReference type="CDD" id="cd00882">
    <property type="entry name" value="Ras_like_GTPase"/>
    <property type="match status" value="1"/>
</dbReference>
<dbReference type="EMBL" id="JAECZA010000281">
    <property type="protein sequence ID" value="MBH8577342.1"/>
    <property type="molecule type" value="Genomic_DNA"/>
</dbReference>
<dbReference type="InterPro" id="IPR006073">
    <property type="entry name" value="GTP-bd"/>
</dbReference>
<gene>
    <name evidence="2" type="ORF">I8752_31125</name>
</gene>
<dbReference type="GO" id="GO:0005525">
    <property type="term" value="F:GTP binding"/>
    <property type="evidence" value="ECO:0007669"/>
    <property type="project" value="InterPro"/>
</dbReference>
<comment type="caution">
    <text evidence="2">The sequence shown here is derived from an EMBL/GenBank/DDBJ whole genome shotgun (WGS) entry which is preliminary data.</text>
</comment>
<evidence type="ECO:0000313" key="3">
    <source>
        <dbReference type="Proteomes" id="UP000662314"/>
    </source>
</evidence>
<dbReference type="Gene3D" id="3.40.50.300">
    <property type="entry name" value="P-loop containing nucleotide triphosphate hydrolases"/>
    <property type="match status" value="1"/>
</dbReference>
<keyword evidence="3" id="KW-1185">Reference proteome</keyword>
<dbReference type="InterPro" id="IPR027417">
    <property type="entry name" value="P-loop_NTPase"/>
</dbReference>
<dbReference type="AlphaFoldDB" id="A0A8J7LGS5"/>
<dbReference type="Proteomes" id="UP000662314">
    <property type="component" value="Unassembled WGS sequence"/>
</dbReference>
<name>A0A8J7LGS5_9NOST</name>
<reference evidence="2 3" key="1">
    <citation type="journal article" date="2021" name="Int. J. Syst. Evol. Microbiol.">
        <title>Amazonocrinis nigriterrae gen. nov., sp. nov., Atlanticothrix silvestris gen. nov., sp. nov. and Dendronalium phyllosphericum gen. nov., sp. nov., nostocacean cyanobacteria from Brazilian environments.</title>
        <authorList>
            <person name="Alvarenga D.O."/>
            <person name="Andreote A.P.D."/>
            <person name="Branco L.H.Z."/>
            <person name="Delbaje E."/>
            <person name="Cruz R.B."/>
            <person name="Varani A.M."/>
            <person name="Fiore M.F."/>
        </authorList>
    </citation>
    <scope>NUCLEOTIDE SEQUENCE [LARGE SCALE GENOMIC DNA]</scope>
    <source>
        <strain evidence="2 3">CENA369</strain>
    </source>
</reference>
<protein>
    <submittedName>
        <fullName evidence="2">50S ribosome-binding GTPase</fullName>
    </submittedName>
</protein>
<evidence type="ECO:0000259" key="1">
    <source>
        <dbReference type="Pfam" id="PF01926"/>
    </source>
</evidence>
<dbReference type="PANTHER" id="PTHR11649:SF13">
    <property type="entry name" value="ENGB-TYPE G DOMAIN-CONTAINING PROTEIN"/>
    <property type="match status" value="1"/>
</dbReference>
<accession>A0A8J7LGS5</accession>
<organism evidence="2 3">
    <name type="scientific">Dendronalium phyllosphericum CENA369</name>
    <dbReference type="NCBI Taxonomy" id="1725256"/>
    <lineage>
        <taxon>Bacteria</taxon>
        <taxon>Bacillati</taxon>
        <taxon>Cyanobacteriota</taxon>
        <taxon>Cyanophyceae</taxon>
        <taxon>Nostocales</taxon>
        <taxon>Nostocaceae</taxon>
        <taxon>Dendronalium</taxon>
        <taxon>Dendronalium phyllosphericum</taxon>
    </lineage>
</organism>
<proteinExistence type="predicted"/>
<feature type="domain" description="G" evidence="1">
    <location>
        <begin position="21"/>
        <end position="144"/>
    </location>
</feature>